<protein>
    <submittedName>
        <fullName evidence="6">Galectin-3-binding protein A-like</fullName>
    </submittedName>
</protein>
<evidence type="ECO:0000256" key="2">
    <source>
        <dbReference type="PROSITE-ProRule" id="PRU00196"/>
    </source>
</evidence>
<evidence type="ECO:0000313" key="6">
    <source>
        <dbReference type="RefSeq" id="XP_022245475.1"/>
    </source>
</evidence>
<keyword evidence="1 2" id="KW-1015">Disulfide bond</keyword>
<name>A0ABM1SPB9_LIMPO</name>
<evidence type="ECO:0000256" key="3">
    <source>
        <dbReference type="SAM" id="Phobius"/>
    </source>
</evidence>
<evidence type="ECO:0000256" key="1">
    <source>
        <dbReference type="ARBA" id="ARBA00023157"/>
    </source>
</evidence>
<keyword evidence="3" id="KW-1133">Transmembrane helix</keyword>
<sequence length="184" mass="20644">MALLNFLTKAPGLLYIFIFIILYLNCPVTSQWLTNFYNTSRRHERGIKEGEIRLVGGSTPNQGNVEIYHMGKWGSICDDEWDQREGDIVCRSLGYLGAEKVTDNAMFGQGRSLIWIDNLYCSGNEERLQDCAFDGWGIHDCLEIEAAGVKCLENNTSPSTLQSQNDEPISIESLNVCIVPQITS</sequence>
<dbReference type="PANTHER" id="PTHR48071:SF28">
    <property type="entry name" value="SRCR DOMAIN-CONTAINING PROTEIN"/>
    <property type="match status" value="1"/>
</dbReference>
<dbReference type="GeneID" id="111086549"/>
<reference evidence="6" key="1">
    <citation type="submission" date="2025-08" db="UniProtKB">
        <authorList>
            <consortium name="RefSeq"/>
        </authorList>
    </citation>
    <scope>IDENTIFICATION</scope>
    <source>
        <tissue evidence="6">Muscle</tissue>
    </source>
</reference>
<keyword evidence="5" id="KW-1185">Reference proteome</keyword>
<dbReference type="Gene3D" id="3.10.250.10">
    <property type="entry name" value="SRCR-like domain"/>
    <property type="match status" value="1"/>
</dbReference>
<evidence type="ECO:0000259" key="4">
    <source>
        <dbReference type="PROSITE" id="PS50287"/>
    </source>
</evidence>
<dbReference type="SUPFAM" id="SSF56487">
    <property type="entry name" value="SRCR-like"/>
    <property type="match status" value="1"/>
</dbReference>
<organism evidence="5 6">
    <name type="scientific">Limulus polyphemus</name>
    <name type="common">Atlantic horseshoe crab</name>
    <dbReference type="NCBI Taxonomy" id="6850"/>
    <lineage>
        <taxon>Eukaryota</taxon>
        <taxon>Metazoa</taxon>
        <taxon>Ecdysozoa</taxon>
        <taxon>Arthropoda</taxon>
        <taxon>Chelicerata</taxon>
        <taxon>Merostomata</taxon>
        <taxon>Xiphosura</taxon>
        <taxon>Limulidae</taxon>
        <taxon>Limulus</taxon>
    </lineage>
</organism>
<keyword evidence="3" id="KW-0472">Membrane</keyword>
<gene>
    <name evidence="6" type="primary">LOC111086549</name>
</gene>
<dbReference type="SMART" id="SM00202">
    <property type="entry name" value="SR"/>
    <property type="match status" value="1"/>
</dbReference>
<dbReference type="PRINTS" id="PR00258">
    <property type="entry name" value="SPERACTRCPTR"/>
</dbReference>
<feature type="disulfide bond" evidence="2">
    <location>
        <begin position="90"/>
        <end position="151"/>
    </location>
</feature>
<dbReference type="RefSeq" id="XP_022245475.1">
    <property type="nucleotide sequence ID" value="XM_022389767.1"/>
</dbReference>
<feature type="domain" description="SRCR" evidence="4">
    <location>
        <begin position="52"/>
        <end position="152"/>
    </location>
</feature>
<evidence type="ECO:0000313" key="5">
    <source>
        <dbReference type="Proteomes" id="UP000694941"/>
    </source>
</evidence>
<dbReference type="PROSITE" id="PS00420">
    <property type="entry name" value="SRCR_1"/>
    <property type="match status" value="1"/>
</dbReference>
<accession>A0ABM1SPB9</accession>
<dbReference type="Proteomes" id="UP000694941">
    <property type="component" value="Unplaced"/>
</dbReference>
<proteinExistence type="predicted"/>
<feature type="disulfide bond" evidence="2">
    <location>
        <begin position="77"/>
        <end position="141"/>
    </location>
</feature>
<dbReference type="InterPro" id="IPR001190">
    <property type="entry name" value="SRCR"/>
</dbReference>
<feature type="transmembrane region" description="Helical" evidence="3">
    <location>
        <begin position="12"/>
        <end position="33"/>
    </location>
</feature>
<dbReference type="Pfam" id="PF00530">
    <property type="entry name" value="SRCR"/>
    <property type="match status" value="1"/>
</dbReference>
<dbReference type="PANTHER" id="PTHR48071">
    <property type="entry name" value="SRCR DOMAIN-CONTAINING PROTEIN"/>
    <property type="match status" value="1"/>
</dbReference>
<dbReference type="InterPro" id="IPR036772">
    <property type="entry name" value="SRCR-like_dom_sf"/>
</dbReference>
<keyword evidence="3" id="KW-0812">Transmembrane</keyword>
<feature type="disulfide bond" evidence="2">
    <location>
        <begin position="121"/>
        <end position="131"/>
    </location>
</feature>
<dbReference type="PROSITE" id="PS50287">
    <property type="entry name" value="SRCR_2"/>
    <property type="match status" value="1"/>
</dbReference>